<dbReference type="Proteomes" id="UP000002051">
    <property type="component" value="Chromosome 5"/>
</dbReference>
<evidence type="ECO:0000313" key="3">
    <source>
        <dbReference type="Proteomes" id="UP000002051"/>
    </source>
</evidence>
<proteinExistence type="predicted"/>
<reference evidence="2" key="3">
    <citation type="submission" date="2015-04" db="UniProtKB">
        <authorList>
            <consortium name="EnsemblPlants"/>
        </authorList>
    </citation>
    <scope>IDENTIFICATION</scope>
    <source>
        <strain evidence="2">cv. Jemalong A17</strain>
    </source>
</reference>
<accession>A0A072UCD3</accession>
<sequence length="66" mass="7844">MKTYKKVNHETEAESELRRINENKVRRRSGNGNYKIPELSQLKIYPPHYVKNKNYIHVTIEVGICD</sequence>
<reference evidence="1 3" key="1">
    <citation type="journal article" date="2011" name="Nature">
        <title>The Medicago genome provides insight into the evolution of rhizobial symbioses.</title>
        <authorList>
            <person name="Young N.D."/>
            <person name="Debelle F."/>
            <person name="Oldroyd G.E."/>
            <person name="Geurts R."/>
            <person name="Cannon S.B."/>
            <person name="Udvardi M.K."/>
            <person name="Benedito V.A."/>
            <person name="Mayer K.F."/>
            <person name="Gouzy J."/>
            <person name="Schoof H."/>
            <person name="Van de Peer Y."/>
            <person name="Proost S."/>
            <person name="Cook D.R."/>
            <person name="Meyers B.C."/>
            <person name="Spannagl M."/>
            <person name="Cheung F."/>
            <person name="De Mita S."/>
            <person name="Krishnakumar V."/>
            <person name="Gundlach H."/>
            <person name="Zhou S."/>
            <person name="Mudge J."/>
            <person name="Bharti A.K."/>
            <person name="Murray J.D."/>
            <person name="Naoumkina M.A."/>
            <person name="Rosen B."/>
            <person name="Silverstein K.A."/>
            <person name="Tang H."/>
            <person name="Rombauts S."/>
            <person name="Zhao P.X."/>
            <person name="Zhou P."/>
            <person name="Barbe V."/>
            <person name="Bardou P."/>
            <person name="Bechner M."/>
            <person name="Bellec A."/>
            <person name="Berger A."/>
            <person name="Berges H."/>
            <person name="Bidwell S."/>
            <person name="Bisseling T."/>
            <person name="Choisne N."/>
            <person name="Couloux A."/>
            <person name="Denny R."/>
            <person name="Deshpande S."/>
            <person name="Dai X."/>
            <person name="Doyle J.J."/>
            <person name="Dudez A.M."/>
            <person name="Farmer A.D."/>
            <person name="Fouteau S."/>
            <person name="Franken C."/>
            <person name="Gibelin C."/>
            <person name="Gish J."/>
            <person name="Goldstein S."/>
            <person name="Gonzalez A.J."/>
            <person name="Green P.J."/>
            <person name="Hallab A."/>
            <person name="Hartog M."/>
            <person name="Hua A."/>
            <person name="Humphray S.J."/>
            <person name="Jeong D.H."/>
            <person name="Jing Y."/>
            <person name="Jocker A."/>
            <person name="Kenton S.M."/>
            <person name="Kim D.J."/>
            <person name="Klee K."/>
            <person name="Lai H."/>
            <person name="Lang C."/>
            <person name="Lin S."/>
            <person name="Macmil S.L."/>
            <person name="Magdelenat G."/>
            <person name="Matthews L."/>
            <person name="McCorrison J."/>
            <person name="Monaghan E.L."/>
            <person name="Mun J.H."/>
            <person name="Najar F.Z."/>
            <person name="Nicholson C."/>
            <person name="Noirot C."/>
            <person name="O'Bleness M."/>
            <person name="Paule C.R."/>
            <person name="Poulain J."/>
            <person name="Prion F."/>
            <person name="Qin B."/>
            <person name="Qu C."/>
            <person name="Retzel E.F."/>
            <person name="Riddle C."/>
            <person name="Sallet E."/>
            <person name="Samain S."/>
            <person name="Samson N."/>
            <person name="Sanders I."/>
            <person name="Saurat O."/>
            <person name="Scarpelli C."/>
            <person name="Schiex T."/>
            <person name="Segurens B."/>
            <person name="Severin A.J."/>
            <person name="Sherrier D.J."/>
            <person name="Shi R."/>
            <person name="Sims S."/>
            <person name="Singer S.R."/>
            <person name="Sinharoy S."/>
            <person name="Sterck L."/>
            <person name="Viollet A."/>
            <person name="Wang B.B."/>
            <person name="Wang K."/>
            <person name="Wang M."/>
            <person name="Wang X."/>
            <person name="Warfsmann J."/>
            <person name="Weissenbach J."/>
            <person name="White D.D."/>
            <person name="White J.D."/>
            <person name="Wiley G.B."/>
            <person name="Wincker P."/>
            <person name="Xing Y."/>
            <person name="Yang L."/>
            <person name="Yao Z."/>
            <person name="Ying F."/>
            <person name="Zhai J."/>
            <person name="Zhou L."/>
            <person name="Zuber A."/>
            <person name="Denarie J."/>
            <person name="Dixon R.A."/>
            <person name="May G.D."/>
            <person name="Schwartz D.C."/>
            <person name="Rogers J."/>
            <person name="Quetier F."/>
            <person name="Town C.D."/>
            <person name="Roe B.A."/>
        </authorList>
    </citation>
    <scope>NUCLEOTIDE SEQUENCE [LARGE SCALE GENOMIC DNA]</scope>
    <source>
        <strain evidence="1">A17</strain>
        <strain evidence="2 3">cv. Jemalong A17</strain>
    </source>
</reference>
<evidence type="ECO:0000313" key="2">
    <source>
        <dbReference type="EnsemblPlants" id="KEH27429"/>
    </source>
</evidence>
<name>A0A072UCD3_MEDTR</name>
<dbReference type="EMBL" id="CM001221">
    <property type="protein sequence ID" value="KEH27429.1"/>
    <property type="molecule type" value="Genomic_DNA"/>
</dbReference>
<protein>
    <submittedName>
        <fullName evidence="1 2">Uncharacterized protein</fullName>
    </submittedName>
</protein>
<reference evidence="1 3" key="2">
    <citation type="journal article" date="2014" name="BMC Genomics">
        <title>An improved genome release (version Mt4.0) for the model legume Medicago truncatula.</title>
        <authorList>
            <person name="Tang H."/>
            <person name="Krishnakumar V."/>
            <person name="Bidwell S."/>
            <person name="Rosen B."/>
            <person name="Chan A."/>
            <person name="Zhou S."/>
            <person name="Gentzbittel L."/>
            <person name="Childs K.L."/>
            <person name="Yandell M."/>
            <person name="Gundlach H."/>
            <person name="Mayer K.F."/>
            <person name="Schwartz D.C."/>
            <person name="Town C.D."/>
        </authorList>
    </citation>
    <scope>GENOME REANNOTATION</scope>
    <source>
        <strain evidence="1">A17</strain>
        <strain evidence="2 3">cv. Jemalong A17</strain>
    </source>
</reference>
<keyword evidence="3" id="KW-1185">Reference proteome</keyword>
<dbReference type="AlphaFoldDB" id="A0A072UCD3"/>
<gene>
    <name evidence="1" type="ordered locus">MTR_5g010035</name>
</gene>
<dbReference type="EnsemblPlants" id="KEH27429">
    <property type="protein sequence ID" value="KEH27429"/>
    <property type="gene ID" value="MTR_5g010035"/>
</dbReference>
<evidence type="ECO:0000313" key="1">
    <source>
        <dbReference type="EMBL" id="KEH27429.1"/>
    </source>
</evidence>
<organism evidence="1 3">
    <name type="scientific">Medicago truncatula</name>
    <name type="common">Barrel medic</name>
    <name type="synonym">Medicago tribuloides</name>
    <dbReference type="NCBI Taxonomy" id="3880"/>
    <lineage>
        <taxon>Eukaryota</taxon>
        <taxon>Viridiplantae</taxon>
        <taxon>Streptophyta</taxon>
        <taxon>Embryophyta</taxon>
        <taxon>Tracheophyta</taxon>
        <taxon>Spermatophyta</taxon>
        <taxon>Magnoliopsida</taxon>
        <taxon>eudicotyledons</taxon>
        <taxon>Gunneridae</taxon>
        <taxon>Pentapetalae</taxon>
        <taxon>rosids</taxon>
        <taxon>fabids</taxon>
        <taxon>Fabales</taxon>
        <taxon>Fabaceae</taxon>
        <taxon>Papilionoideae</taxon>
        <taxon>50 kb inversion clade</taxon>
        <taxon>NPAAA clade</taxon>
        <taxon>Hologalegina</taxon>
        <taxon>IRL clade</taxon>
        <taxon>Trifolieae</taxon>
        <taxon>Medicago</taxon>
    </lineage>
</organism>
<dbReference type="HOGENOM" id="CLU_2834992_0_0_1"/>